<proteinExistence type="predicted"/>
<keyword evidence="3" id="KW-1185">Reference proteome</keyword>
<feature type="compositionally biased region" description="Low complexity" evidence="1">
    <location>
        <begin position="22"/>
        <end position="34"/>
    </location>
</feature>
<dbReference type="EMBL" id="BAAATK010000075">
    <property type="protein sequence ID" value="GAA2459782.1"/>
    <property type="molecule type" value="Genomic_DNA"/>
</dbReference>
<dbReference type="Proteomes" id="UP001500460">
    <property type="component" value="Unassembled WGS sequence"/>
</dbReference>
<feature type="region of interest" description="Disordered" evidence="1">
    <location>
        <begin position="22"/>
        <end position="48"/>
    </location>
</feature>
<evidence type="ECO:0000256" key="1">
    <source>
        <dbReference type="SAM" id="MobiDB-lite"/>
    </source>
</evidence>
<comment type="caution">
    <text evidence="2">The sequence shown here is derived from an EMBL/GenBank/DDBJ whole genome shotgun (WGS) entry which is preliminary data.</text>
</comment>
<protein>
    <recommendedName>
        <fullName evidence="4">Secreted protein</fullName>
    </recommendedName>
</protein>
<reference evidence="2 3" key="1">
    <citation type="journal article" date="2019" name="Int. J. Syst. Evol. Microbiol.">
        <title>The Global Catalogue of Microorganisms (GCM) 10K type strain sequencing project: providing services to taxonomists for standard genome sequencing and annotation.</title>
        <authorList>
            <consortium name="The Broad Institute Genomics Platform"/>
            <consortium name="The Broad Institute Genome Sequencing Center for Infectious Disease"/>
            <person name="Wu L."/>
            <person name="Ma J."/>
        </authorList>
    </citation>
    <scope>NUCLEOTIDE SEQUENCE [LARGE SCALE GENOMIC DNA]</scope>
    <source>
        <strain evidence="2 3">JCM 6922</strain>
    </source>
</reference>
<organism evidence="2 3">
    <name type="scientific">Streptomyces glaucus</name>
    <dbReference type="NCBI Taxonomy" id="284029"/>
    <lineage>
        <taxon>Bacteria</taxon>
        <taxon>Bacillati</taxon>
        <taxon>Actinomycetota</taxon>
        <taxon>Actinomycetes</taxon>
        <taxon>Kitasatosporales</taxon>
        <taxon>Streptomycetaceae</taxon>
        <taxon>Streptomyces</taxon>
    </lineage>
</organism>
<sequence>MRPAGERPGRPVAATVGCAEPAASARAAARAAPAGRTGPVSRAPAGVGVAEERTGALATLMISALEGRSSSPAPHSASAP</sequence>
<name>A0ABN3KKA7_9ACTN</name>
<evidence type="ECO:0000313" key="3">
    <source>
        <dbReference type="Proteomes" id="UP001500460"/>
    </source>
</evidence>
<evidence type="ECO:0008006" key="4">
    <source>
        <dbReference type="Google" id="ProtNLM"/>
    </source>
</evidence>
<gene>
    <name evidence="2" type="ORF">GCM10010421_61390</name>
</gene>
<accession>A0ABN3KKA7</accession>
<evidence type="ECO:0000313" key="2">
    <source>
        <dbReference type="EMBL" id="GAA2459782.1"/>
    </source>
</evidence>